<proteinExistence type="predicted"/>
<protein>
    <submittedName>
        <fullName evidence="1">Uncharacterized protein</fullName>
    </submittedName>
</protein>
<evidence type="ECO:0000313" key="1">
    <source>
        <dbReference type="EMBL" id="OGE94877.1"/>
    </source>
</evidence>
<dbReference type="SUPFAM" id="SSF63393">
    <property type="entry name" value="RNA polymerase subunits"/>
    <property type="match status" value="1"/>
</dbReference>
<evidence type="ECO:0000313" key="2">
    <source>
        <dbReference type="Proteomes" id="UP000177281"/>
    </source>
</evidence>
<dbReference type="AlphaFoldDB" id="A0A1F5PYF3"/>
<dbReference type="STRING" id="1817841.A3B10_03765"/>
<accession>A0A1F5PYF3</accession>
<dbReference type="InterPro" id="IPR029040">
    <property type="entry name" value="RPABC4/Spt4"/>
</dbReference>
<organism evidence="1 2">
    <name type="scientific">Candidatus Doudnabacteria bacterium RIFCSPLOWO2_01_FULL_44_21</name>
    <dbReference type="NCBI Taxonomy" id="1817841"/>
    <lineage>
        <taxon>Bacteria</taxon>
        <taxon>Candidatus Doudnaibacteriota</taxon>
    </lineage>
</organism>
<reference evidence="1 2" key="1">
    <citation type="journal article" date="2016" name="Nat. Commun.">
        <title>Thousands of microbial genomes shed light on interconnected biogeochemical processes in an aquifer system.</title>
        <authorList>
            <person name="Anantharaman K."/>
            <person name="Brown C.T."/>
            <person name="Hug L.A."/>
            <person name="Sharon I."/>
            <person name="Castelle C.J."/>
            <person name="Probst A.J."/>
            <person name="Thomas B.C."/>
            <person name="Singh A."/>
            <person name="Wilkins M.J."/>
            <person name="Karaoz U."/>
            <person name="Brodie E.L."/>
            <person name="Williams K.H."/>
            <person name="Hubbard S.S."/>
            <person name="Banfield J.F."/>
        </authorList>
    </citation>
    <scope>NUCLEOTIDE SEQUENCE [LARGE SCALE GENOMIC DNA]</scope>
</reference>
<gene>
    <name evidence="1" type="ORF">A3B10_03765</name>
</gene>
<dbReference type="Proteomes" id="UP000177281">
    <property type="component" value="Unassembled WGS sequence"/>
</dbReference>
<sequence length="62" mass="6589">MIFGNIPKDGPIPCPSCGKTQARPVILIGRDEYSCLDCRTKFGSPTADGARCPECGQQPGFS</sequence>
<name>A0A1F5PYF3_9BACT</name>
<dbReference type="EMBL" id="MFFB01000007">
    <property type="protein sequence ID" value="OGE94877.1"/>
    <property type="molecule type" value="Genomic_DNA"/>
</dbReference>
<comment type="caution">
    <text evidence="1">The sequence shown here is derived from an EMBL/GenBank/DDBJ whole genome shotgun (WGS) entry which is preliminary data.</text>
</comment>